<feature type="signal peptide" evidence="1">
    <location>
        <begin position="1"/>
        <end position="21"/>
    </location>
</feature>
<sequence length="260" mass="28106">MRTLICATALLSTLTAAAVRADSADDANKSNNPLNPAPGLNFQDYYVPTLFGSDKYSNDFLLRGTLPIAPGVLPMPQLLRVTAPISTRPDPAGGYSTALGDINLFDILLFGANGMEFGIGPLLSMPTATHDYLGTGKWQAGLAAIVVSPTKQRLLGALVQWQHSFAGDDDRSNTNSATFQPFLIYNLPEGWYLRSTGTWTFNLNNGEGYIPVGFGAGKAWKSGQTVYNMYVEPQASVWHEGEGQPHWTIFFGLNLTLNGL</sequence>
<dbReference type="AlphaFoldDB" id="A0A0N0XH90"/>
<organism evidence="2 3">
    <name type="scientific">Amantichitinum ursilacus</name>
    <dbReference type="NCBI Taxonomy" id="857265"/>
    <lineage>
        <taxon>Bacteria</taxon>
        <taxon>Pseudomonadati</taxon>
        <taxon>Pseudomonadota</taxon>
        <taxon>Betaproteobacteria</taxon>
        <taxon>Neisseriales</taxon>
        <taxon>Chitinibacteraceae</taxon>
        <taxon>Amantichitinum</taxon>
    </lineage>
</organism>
<evidence type="ECO:0000256" key="1">
    <source>
        <dbReference type="SAM" id="SignalP"/>
    </source>
</evidence>
<keyword evidence="1" id="KW-0732">Signal</keyword>
<evidence type="ECO:0008006" key="4">
    <source>
        <dbReference type="Google" id="ProtNLM"/>
    </source>
</evidence>
<dbReference type="PATRIC" id="fig|857265.3.peg.3356"/>
<dbReference type="Proteomes" id="UP000037939">
    <property type="component" value="Unassembled WGS sequence"/>
</dbReference>
<name>A0A0N0XH90_9NEIS</name>
<protein>
    <recommendedName>
        <fullName evidence="4">Neuromedin U</fullName>
    </recommendedName>
</protein>
<reference evidence="2 3" key="1">
    <citation type="submission" date="2015-07" db="EMBL/GenBank/DDBJ databases">
        <title>Draft genome sequence of the Amantichitinum ursilacus IGB-41, a new chitin-degrading bacterium.</title>
        <authorList>
            <person name="Kirstahler P."/>
            <person name="Guenther M."/>
            <person name="Grumaz C."/>
            <person name="Rupp S."/>
            <person name="Zibek S."/>
            <person name="Sohn K."/>
        </authorList>
    </citation>
    <scope>NUCLEOTIDE SEQUENCE [LARGE SCALE GENOMIC DNA]</scope>
    <source>
        <strain evidence="2 3">IGB-41</strain>
    </source>
</reference>
<dbReference type="RefSeq" id="WP_053938889.1">
    <property type="nucleotide sequence ID" value="NZ_LAQT01000027.1"/>
</dbReference>
<dbReference type="EMBL" id="LAQT01000027">
    <property type="protein sequence ID" value="KPC50649.1"/>
    <property type="molecule type" value="Genomic_DNA"/>
</dbReference>
<comment type="caution">
    <text evidence="2">The sequence shown here is derived from an EMBL/GenBank/DDBJ whole genome shotgun (WGS) entry which is preliminary data.</text>
</comment>
<evidence type="ECO:0000313" key="3">
    <source>
        <dbReference type="Proteomes" id="UP000037939"/>
    </source>
</evidence>
<dbReference type="OrthoDB" id="9809066at2"/>
<accession>A0A0N0XH90</accession>
<feature type="chain" id="PRO_5005862954" description="Neuromedin U" evidence="1">
    <location>
        <begin position="22"/>
        <end position="260"/>
    </location>
</feature>
<keyword evidence="3" id="KW-1185">Reference proteome</keyword>
<gene>
    <name evidence="2" type="ORF">WG78_16385</name>
</gene>
<dbReference type="STRING" id="857265.WG78_16385"/>
<proteinExistence type="predicted"/>
<evidence type="ECO:0000313" key="2">
    <source>
        <dbReference type="EMBL" id="KPC50649.1"/>
    </source>
</evidence>